<proteinExistence type="predicted"/>
<dbReference type="Proteomes" id="UP000593561">
    <property type="component" value="Unassembled WGS sequence"/>
</dbReference>
<gene>
    <name evidence="1" type="ORF">Godav_023979</name>
</gene>
<protein>
    <submittedName>
        <fullName evidence="1">Uncharacterized protein</fullName>
    </submittedName>
</protein>
<name>A0A7J8STL6_GOSDV</name>
<dbReference type="AlphaFoldDB" id="A0A7J8STL6"/>
<accession>A0A7J8STL6</accession>
<evidence type="ECO:0000313" key="1">
    <source>
        <dbReference type="EMBL" id="MBA0629419.1"/>
    </source>
</evidence>
<keyword evidence="2" id="KW-1185">Reference proteome</keyword>
<organism evidence="1 2">
    <name type="scientific">Gossypium davidsonii</name>
    <name type="common">Davidson's cotton</name>
    <name type="synonym">Gossypium klotzschianum subsp. davidsonii</name>
    <dbReference type="NCBI Taxonomy" id="34287"/>
    <lineage>
        <taxon>Eukaryota</taxon>
        <taxon>Viridiplantae</taxon>
        <taxon>Streptophyta</taxon>
        <taxon>Embryophyta</taxon>
        <taxon>Tracheophyta</taxon>
        <taxon>Spermatophyta</taxon>
        <taxon>Magnoliopsida</taxon>
        <taxon>eudicotyledons</taxon>
        <taxon>Gunneridae</taxon>
        <taxon>Pentapetalae</taxon>
        <taxon>rosids</taxon>
        <taxon>malvids</taxon>
        <taxon>Malvales</taxon>
        <taxon>Malvaceae</taxon>
        <taxon>Malvoideae</taxon>
        <taxon>Gossypium</taxon>
    </lineage>
</organism>
<comment type="caution">
    <text evidence="1">The sequence shown here is derived from an EMBL/GenBank/DDBJ whole genome shotgun (WGS) entry which is preliminary data.</text>
</comment>
<sequence>MVKLMPLKGLRIPSSLTQRCLTVLGF</sequence>
<dbReference type="EMBL" id="JABFAC010000011">
    <property type="protein sequence ID" value="MBA0629419.1"/>
    <property type="molecule type" value="Genomic_DNA"/>
</dbReference>
<evidence type="ECO:0000313" key="2">
    <source>
        <dbReference type="Proteomes" id="UP000593561"/>
    </source>
</evidence>
<reference evidence="1 2" key="1">
    <citation type="journal article" date="2019" name="Genome Biol. Evol.">
        <title>Insights into the evolution of the New World diploid cottons (Gossypium, subgenus Houzingenia) based on genome sequencing.</title>
        <authorList>
            <person name="Grover C.E."/>
            <person name="Arick M.A. 2nd"/>
            <person name="Thrash A."/>
            <person name="Conover J.L."/>
            <person name="Sanders W.S."/>
            <person name="Peterson D.G."/>
            <person name="Frelichowski J.E."/>
            <person name="Scheffler J.A."/>
            <person name="Scheffler B.E."/>
            <person name="Wendel J.F."/>
        </authorList>
    </citation>
    <scope>NUCLEOTIDE SEQUENCE [LARGE SCALE GENOMIC DNA]</scope>
    <source>
        <strain evidence="1">27</strain>
        <tissue evidence="1">Leaf</tissue>
    </source>
</reference>